<feature type="non-terminal residue" evidence="6">
    <location>
        <position position="142"/>
    </location>
</feature>
<dbReference type="CDD" id="cd00065">
    <property type="entry name" value="FYVE_like_SF"/>
    <property type="match status" value="1"/>
</dbReference>
<proteinExistence type="predicted"/>
<gene>
    <name evidence="6" type="primary">PLEKHF2_0</name>
    <name evidence="6" type="ORF">CM83_277</name>
</gene>
<reference evidence="6" key="2">
    <citation type="submission" date="2014-07" db="EMBL/GenBank/DDBJ databases">
        <authorList>
            <person name="Hull J."/>
        </authorList>
    </citation>
    <scope>NUCLEOTIDE SEQUENCE</scope>
</reference>
<dbReference type="InterPro" id="IPR000306">
    <property type="entry name" value="Znf_FYVE"/>
</dbReference>
<keyword evidence="3" id="KW-0862">Zinc</keyword>
<dbReference type="PANTHER" id="PTHR39490">
    <property type="entry name" value="ARRESTIN DOMAIN-CONTAINING PROTEIN D"/>
    <property type="match status" value="1"/>
</dbReference>
<keyword evidence="1" id="KW-0479">Metal-binding</keyword>
<dbReference type="AlphaFoldDB" id="A0A0A9YFU4"/>
<reference evidence="6" key="1">
    <citation type="journal article" date="2014" name="PLoS ONE">
        <title>Transcriptome-Based Identification of ABC Transporters in the Western Tarnished Plant Bug Lygus hesperus.</title>
        <authorList>
            <person name="Hull J.J."/>
            <person name="Chaney K."/>
            <person name="Geib S.M."/>
            <person name="Fabrick J.A."/>
            <person name="Brent C.S."/>
            <person name="Walsh D."/>
            <person name="Lavine L.C."/>
        </authorList>
    </citation>
    <scope>NUCLEOTIDE SEQUENCE</scope>
</reference>
<dbReference type="Pfam" id="PF01363">
    <property type="entry name" value="FYVE"/>
    <property type="match status" value="1"/>
</dbReference>
<dbReference type="InterPro" id="IPR011011">
    <property type="entry name" value="Znf_FYVE_PHD"/>
</dbReference>
<evidence type="ECO:0000256" key="2">
    <source>
        <dbReference type="ARBA" id="ARBA00022771"/>
    </source>
</evidence>
<evidence type="ECO:0000256" key="1">
    <source>
        <dbReference type="ARBA" id="ARBA00022723"/>
    </source>
</evidence>
<dbReference type="InterPro" id="IPR013083">
    <property type="entry name" value="Znf_RING/FYVE/PHD"/>
</dbReference>
<evidence type="ECO:0000259" key="5">
    <source>
        <dbReference type="PROSITE" id="PS50178"/>
    </source>
</evidence>
<dbReference type="PROSITE" id="PS50178">
    <property type="entry name" value="ZF_FYVE"/>
    <property type="match status" value="1"/>
</dbReference>
<dbReference type="SMART" id="SM00064">
    <property type="entry name" value="FYVE"/>
    <property type="match status" value="1"/>
</dbReference>
<dbReference type="PANTHER" id="PTHR39490:SF8">
    <property type="entry name" value="ZINC FINGER FYVE DOMAIN-CONTAINING PROTEIN 21"/>
    <property type="match status" value="1"/>
</dbReference>
<evidence type="ECO:0000256" key="3">
    <source>
        <dbReference type="ARBA" id="ARBA00022833"/>
    </source>
</evidence>
<feature type="domain" description="FYVE-type" evidence="5">
    <location>
        <begin position="44"/>
        <end position="104"/>
    </location>
</feature>
<dbReference type="GO" id="GO:0008270">
    <property type="term" value="F:zinc ion binding"/>
    <property type="evidence" value="ECO:0007669"/>
    <property type="project" value="UniProtKB-KW"/>
</dbReference>
<dbReference type="SUPFAM" id="SSF57903">
    <property type="entry name" value="FYVE/PHD zinc finger"/>
    <property type="match status" value="1"/>
</dbReference>
<dbReference type="EMBL" id="GBHO01013098">
    <property type="protein sequence ID" value="JAG30506.1"/>
    <property type="molecule type" value="Transcribed_RNA"/>
</dbReference>
<name>A0A0A9YFU4_LYGHE</name>
<accession>A0A0A9YFU4</accession>
<dbReference type="Gene3D" id="3.30.40.10">
    <property type="entry name" value="Zinc/RING finger domain, C3HC4 (zinc finger)"/>
    <property type="match status" value="1"/>
</dbReference>
<keyword evidence="2 4" id="KW-0863">Zinc-finger</keyword>
<evidence type="ECO:0000313" key="6">
    <source>
        <dbReference type="EMBL" id="JAG30506.1"/>
    </source>
</evidence>
<dbReference type="InterPro" id="IPR017455">
    <property type="entry name" value="Znf_FYVE-rel"/>
</dbReference>
<organism evidence="6">
    <name type="scientific">Lygus hesperus</name>
    <name type="common">Western plant bug</name>
    <dbReference type="NCBI Taxonomy" id="30085"/>
    <lineage>
        <taxon>Eukaryota</taxon>
        <taxon>Metazoa</taxon>
        <taxon>Ecdysozoa</taxon>
        <taxon>Arthropoda</taxon>
        <taxon>Hexapoda</taxon>
        <taxon>Insecta</taxon>
        <taxon>Pterygota</taxon>
        <taxon>Neoptera</taxon>
        <taxon>Paraneoptera</taxon>
        <taxon>Hemiptera</taxon>
        <taxon>Heteroptera</taxon>
        <taxon>Panheteroptera</taxon>
        <taxon>Cimicomorpha</taxon>
        <taxon>Miridae</taxon>
        <taxon>Mirini</taxon>
        <taxon>Lygus</taxon>
    </lineage>
</organism>
<sequence>MTKTPELKDEWLTHLYLCIQEKRRSRPGEDDNGTAILAPVWKADRTSTQCNICKTTFTIFKRRHHCRVCGNLVCGDCSKTRLQLPYSRPGIRDRVCDTCLPKVRSGEYHTSVQSSPHYDDYYVYSRNGMYNTSSTMDFDYDS</sequence>
<protein>
    <submittedName>
        <fullName evidence="6">Pleckstrin homology domain-containing family F member 2</fullName>
    </submittedName>
</protein>
<dbReference type="InterPro" id="IPR052113">
    <property type="entry name" value="FYVE-type_Zinc_Finger"/>
</dbReference>
<evidence type="ECO:0000256" key="4">
    <source>
        <dbReference type="PROSITE-ProRule" id="PRU00091"/>
    </source>
</evidence>